<dbReference type="Proteomes" id="UP001595630">
    <property type="component" value="Unassembled WGS sequence"/>
</dbReference>
<proteinExistence type="predicted"/>
<protein>
    <submittedName>
        <fullName evidence="2">Aldo/keto reductase</fullName>
    </submittedName>
</protein>
<dbReference type="Gene3D" id="3.20.20.100">
    <property type="entry name" value="NADP-dependent oxidoreductase domain"/>
    <property type="match status" value="1"/>
</dbReference>
<dbReference type="PANTHER" id="PTHR42686">
    <property type="entry name" value="GH17980P-RELATED"/>
    <property type="match status" value="1"/>
</dbReference>
<dbReference type="RefSeq" id="WP_386363611.1">
    <property type="nucleotide sequence ID" value="NZ_JBHRXZ010000017.1"/>
</dbReference>
<evidence type="ECO:0000259" key="1">
    <source>
        <dbReference type="Pfam" id="PF00248"/>
    </source>
</evidence>
<evidence type="ECO:0000313" key="3">
    <source>
        <dbReference type="Proteomes" id="UP001595630"/>
    </source>
</evidence>
<dbReference type="InterPro" id="IPR023210">
    <property type="entry name" value="NADP_OxRdtase_dom"/>
</dbReference>
<dbReference type="InterPro" id="IPR020471">
    <property type="entry name" value="AKR"/>
</dbReference>
<dbReference type="PANTHER" id="PTHR42686:SF1">
    <property type="entry name" value="GH17980P-RELATED"/>
    <property type="match status" value="1"/>
</dbReference>
<dbReference type="CDD" id="cd19152">
    <property type="entry name" value="AKR_AKR15A"/>
    <property type="match status" value="1"/>
</dbReference>
<gene>
    <name evidence="2" type="ORF">ACFOMF_08260</name>
</gene>
<evidence type="ECO:0000313" key="2">
    <source>
        <dbReference type="EMBL" id="MFC3607765.1"/>
    </source>
</evidence>
<accession>A0ABV7T3L1</accession>
<dbReference type="InterPro" id="IPR036812">
    <property type="entry name" value="NAD(P)_OxRdtase_dom_sf"/>
</dbReference>
<sequence length="333" mass="36963">MNRGDAPRYRPPYRFGLGGGVGLGDSRRESEVEQAWAIMEAAWDVGVRLFDTSPWYGLGLSERRMGHFLFPKAPDSYVLSSKTGRLLVPEAGYSHPNWQGVNHFNYRYDYSAAGTRRSVEDSLQRMGVPSLDIVFIHDLSPDNRDLGERWLEYFDEAARGAMPELVKMREEGLIKGWGLGVNTLEPALRAMEVSDPDIILSATQYTLLKHADALERLFPVCQARGVSLMLGSPLNAGYLAGGERYNYGDEVPADIAEKLRRYHALARDHQVDLRTAALQFCNAPEVVSCIIPGASRPEHVRENAASMSVRIPQGFWSDAKEQGLIEPGAPTPG</sequence>
<dbReference type="SUPFAM" id="SSF51430">
    <property type="entry name" value="NAD(P)-linked oxidoreductase"/>
    <property type="match status" value="1"/>
</dbReference>
<keyword evidence="3" id="KW-1185">Reference proteome</keyword>
<comment type="caution">
    <text evidence="2">The sequence shown here is derived from an EMBL/GenBank/DDBJ whole genome shotgun (WGS) entry which is preliminary data.</text>
</comment>
<dbReference type="Pfam" id="PF00248">
    <property type="entry name" value="Aldo_ket_red"/>
    <property type="match status" value="1"/>
</dbReference>
<dbReference type="EMBL" id="JBHRXZ010000017">
    <property type="protein sequence ID" value="MFC3607765.1"/>
    <property type="molecule type" value="Genomic_DNA"/>
</dbReference>
<feature type="domain" description="NADP-dependent oxidoreductase" evidence="1">
    <location>
        <begin position="19"/>
        <end position="318"/>
    </location>
</feature>
<name>A0ABV7T3L1_9GAMM</name>
<organism evidence="2 3">
    <name type="scientific">Stutzerimonas tarimensis</name>
    <dbReference type="NCBI Taxonomy" id="1507735"/>
    <lineage>
        <taxon>Bacteria</taxon>
        <taxon>Pseudomonadati</taxon>
        <taxon>Pseudomonadota</taxon>
        <taxon>Gammaproteobacteria</taxon>
        <taxon>Pseudomonadales</taxon>
        <taxon>Pseudomonadaceae</taxon>
        <taxon>Stutzerimonas</taxon>
    </lineage>
</organism>
<reference evidence="3" key="1">
    <citation type="journal article" date="2019" name="Int. J. Syst. Evol. Microbiol.">
        <title>The Global Catalogue of Microorganisms (GCM) 10K type strain sequencing project: providing services to taxonomists for standard genome sequencing and annotation.</title>
        <authorList>
            <consortium name="The Broad Institute Genomics Platform"/>
            <consortium name="The Broad Institute Genome Sequencing Center for Infectious Disease"/>
            <person name="Wu L."/>
            <person name="Ma J."/>
        </authorList>
    </citation>
    <scope>NUCLEOTIDE SEQUENCE [LARGE SCALE GENOMIC DNA]</scope>
    <source>
        <strain evidence="3">KCTC 42447</strain>
    </source>
</reference>